<keyword evidence="7" id="KW-0677">Repeat</keyword>
<dbReference type="Gene3D" id="3.10.100.10">
    <property type="entry name" value="Mannose-Binding Protein A, subunit A"/>
    <property type="match status" value="1"/>
</dbReference>
<dbReference type="InterPro" id="IPR002172">
    <property type="entry name" value="LDrepeatLR_classA_rpt"/>
</dbReference>
<keyword evidence="5 17" id="KW-0812">Transmembrane</keyword>
<keyword evidence="3" id="KW-0813">Transport</keyword>
<keyword evidence="6" id="KW-0732">Signal</keyword>
<feature type="disulfide bond" evidence="14">
    <location>
        <begin position="424"/>
        <end position="439"/>
    </location>
</feature>
<evidence type="ECO:0000256" key="6">
    <source>
        <dbReference type="ARBA" id="ARBA00022729"/>
    </source>
</evidence>
<feature type="disulfide bond" evidence="14">
    <location>
        <begin position="405"/>
        <end position="417"/>
    </location>
</feature>
<feature type="transmembrane region" description="Helical" evidence="17">
    <location>
        <begin position="695"/>
        <end position="711"/>
    </location>
</feature>
<dbReference type="InterPro" id="IPR013320">
    <property type="entry name" value="ConA-like_dom_sf"/>
</dbReference>
<dbReference type="Pfam" id="PF02931">
    <property type="entry name" value="Neur_chan_LBD"/>
    <property type="match status" value="1"/>
</dbReference>
<evidence type="ECO:0000259" key="19">
    <source>
        <dbReference type="PROSITE" id="PS51828"/>
    </source>
</evidence>
<evidence type="ECO:0000256" key="12">
    <source>
        <dbReference type="ARBA" id="ARBA00023180"/>
    </source>
</evidence>
<feature type="transmembrane region" description="Helical" evidence="17">
    <location>
        <begin position="952"/>
        <end position="977"/>
    </location>
</feature>
<dbReference type="GO" id="GO:0005230">
    <property type="term" value="F:extracellular ligand-gated monoatomic ion channel activity"/>
    <property type="evidence" value="ECO:0007669"/>
    <property type="project" value="InterPro"/>
</dbReference>
<evidence type="ECO:0000313" key="21">
    <source>
        <dbReference type="Proteomes" id="UP000324222"/>
    </source>
</evidence>
<dbReference type="InterPro" id="IPR036734">
    <property type="entry name" value="Neur_chan_lig-bd_sf"/>
</dbReference>
<dbReference type="PRINTS" id="PR00253">
    <property type="entry name" value="GABAARECEPTR"/>
</dbReference>
<comment type="subcellular location">
    <subcellularLocation>
        <location evidence="2">Cell membrane</location>
    </subcellularLocation>
    <subcellularLocation>
        <location evidence="1">Membrane</location>
        <topology evidence="1">Multi-pass membrane protein</topology>
    </subcellularLocation>
</comment>
<dbReference type="SMART" id="SM00192">
    <property type="entry name" value="LDLa"/>
    <property type="match status" value="1"/>
</dbReference>
<name>A0A5B7E0K6_PORTR</name>
<evidence type="ECO:0000256" key="11">
    <source>
        <dbReference type="ARBA" id="ARBA00023157"/>
    </source>
</evidence>
<dbReference type="InterPro" id="IPR001304">
    <property type="entry name" value="C-type_lectin-like"/>
</dbReference>
<dbReference type="SUPFAM" id="SSF63712">
    <property type="entry name" value="Nicotinic receptor ligand binding domain-like"/>
    <property type="match status" value="1"/>
</dbReference>
<dbReference type="FunFam" id="4.10.400.10:FF:000034">
    <property type="entry name" value="Low-density lipoprotein receptor-related protein 2"/>
    <property type="match status" value="1"/>
</dbReference>
<keyword evidence="10 17" id="KW-0472">Membrane</keyword>
<dbReference type="InterPro" id="IPR036719">
    <property type="entry name" value="Neuro-gated_channel_TM_sf"/>
</dbReference>
<dbReference type="SUPFAM" id="SSF57424">
    <property type="entry name" value="LDL receptor-like module"/>
    <property type="match status" value="1"/>
</dbReference>
<keyword evidence="4" id="KW-1003">Cell membrane</keyword>
<dbReference type="InterPro" id="IPR023415">
    <property type="entry name" value="LDLR_class-A_CS"/>
</dbReference>
<dbReference type="Gene3D" id="2.70.170.10">
    <property type="entry name" value="Neurotransmitter-gated ion-channel ligand-binding domain"/>
    <property type="match status" value="1"/>
</dbReference>
<evidence type="ECO:0000256" key="7">
    <source>
        <dbReference type="ARBA" id="ARBA00022737"/>
    </source>
</evidence>
<evidence type="ECO:0000256" key="3">
    <source>
        <dbReference type="ARBA" id="ARBA00022448"/>
    </source>
</evidence>
<protein>
    <submittedName>
        <fullName evidence="20">Glutamate-gated chloride channel</fullName>
    </submittedName>
</protein>
<dbReference type="SUPFAM" id="SSF56436">
    <property type="entry name" value="C-type lectin-like"/>
    <property type="match status" value="1"/>
</dbReference>
<dbReference type="PANTHER" id="PTHR18945">
    <property type="entry name" value="NEUROTRANSMITTER GATED ION CHANNEL"/>
    <property type="match status" value="1"/>
</dbReference>
<dbReference type="Pfam" id="PF00057">
    <property type="entry name" value="Ldl_recept_a"/>
    <property type="match status" value="1"/>
</dbReference>
<dbReference type="CDD" id="cd00037">
    <property type="entry name" value="CLECT"/>
    <property type="match status" value="1"/>
</dbReference>
<keyword evidence="11 14" id="KW-1015">Disulfide bond</keyword>
<feature type="domain" description="Pentraxin (PTX)" evidence="19">
    <location>
        <begin position="1"/>
        <end position="179"/>
    </location>
</feature>
<evidence type="ECO:0000256" key="5">
    <source>
        <dbReference type="ARBA" id="ARBA00022692"/>
    </source>
</evidence>
<dbReference type="CDD" id="cd00112">
    <property type="entry name" value="LDLa"/>
    <property type="match status" value="1"/>
</dbReference>
<feature type="disulfide bond" evidence="14">
    <location>
        <begin position="412"/>
        <end position="430"/>
    </location>
</feature>
<feature type="transmembrane region" description="Helical" evidence="17">
    <location>
        <begin position="785"/>
        <end position="802"/>
    </location>
</feature>
<gene>
    <name evidence="20" type="ORF">E2C01_020008</name>
</gene>
<proteinExistence type="predicted"/>
<dbReference type="GO" id="GO:0004888">
    <property type="term" value="F:transmembrane signaling receptor activity"/>
    <property type="evidence" value="ECO:0007669"/>
    <property type="project" value="InterPro"/>
</dbReference>
<dbReference type="InterPro" id="IPR016187">
    <property type="entry name" value="CTDL_fold"/>
</dbReference>
<comment type="caution">
    <text evidence="15">Lacks conserved residue(s) required for the propagation of feature annotation.</text>
</comment>
<keyword evidence="12" id="KW-0325">Glycoprotein</keyword>
<dbReference type="PROSITE" id="PS51828">
    <property type="entry name" value="PTX_2"/>
    <property type="match status" value="1"/>
</dbReference>
<evidence type="ECO:0000256" key="2">
    <source>
        <dbReference type="ARBA" id="ARBA00004236"/>
    </source>
</evidence>
<dbReference type="InterPro" id="IPR006028">
    <property type="entry name" value="GABAA/Glycine_rcpt"/>
</dbReference>
<dbReference type="Gene3D" id="2.60.120.200">
    <property type="match status" value="1"/>
</dbReference>
<dbReference type="SUPFAM" id="SSF49899">
    <property type="entry name" value="Concanavalin A-like lectins/glucanases"/>
    <property type="match status" value="1"/>
</dbReference>
<feature type="domain" description="C-type lectin" evidence="18">
    <location>
        <begin position="185"/>
        <end position="294"/>
    </location>
</feature>
<dbReference type="InterPro" id="IPR036055">
    <property type="entry name" value="LDL_receptor-like_sf"/>
</dbReference>
<keyword evidence="9" id="KW-0406">Ion transport</keyword>
<comment type="caution">
    <text evidence="20">The sequence shown here is derived from an EMBL/GenBank/DDBJ whole genome shotgun (WGS) entry which is preliminary data.</text>
</comment>
<evidence type="ECO:0000256" key="10">
    <source>
        <dbReference type="ARBA" id="ARBA00023136"/>
    </source>
</evidence>
<dbReference type="InterPro" id="IPR006201">
    <property type="entry name" value="Neur_channel"/>
</dbReference>
<feature type="region of interest" description="Disordered" evidence="16">
    <location>
        <begin position="832"/>
        <end position="865"/>
    </location>
</feature>
<dbReference type="EMBL" id="VSRR010001662">
    <property type="protein sequence ID" value="MPC26857.1"/>
    <property type="molecule type" value="Genomic_DNA"/>
</dbReference>
<dbReference type="Gene3D" id="1.20.58.390">
    <property type="entry name" value="Neurotransmitter-gated ion-channel transmembrane domain"/>
    <property type="match status" value="1"/>
</dbReference>
<evidence type="ECO:0000313" key="20">
    <source>
        <dbReference type="EMBL" id="MPC26857.1"/>
    </source>
</evidence>
<evidence type="ECO:0000256" key="4">
    <source>
        <dbReference type="ARBA" id="ARBA00022475"/>
    </source>
</evidence>
<dbReference type="SMART" id="SM00159">
    <property type="entry name" value="PTX"/>
    <property type="match status" value="1"/>
</dbReference>
<evidence type="ECO:0000259" key="18">
    <source>
        <dbReference type="PROSITE" id="PS50041"/>
    </source>
</evidence>
<accession>A0A5B7E0K6</accession>
<feature type="transmembrane region" description="Helical" evidence="17">
    <location>
        <begin position="731"/>
        <end position="751"/>
    </location>
</feature>
<dbReference type="AlphaFoldDB" id="A0A5B7E0K6"/>
<evidence type="ECO:0000256" key="17">
    <source>
        <dbReference type="SAM" id="Phobius"/>
    </source>
</evidence>
<reference evidence="20 21" key="1">
    <citation type="submission" date="2019-05" db="EMBL/GenBank/DDBJ databases">
        <title>Another draft genome of Portunus trituberculatus and its Hox gene families provides insights of decapod evolution.</title>
        <authorList>
            <person name="Jeong J.-H."/>
            <person name="Song I."/>
            <person name="Kim S."/>
            <person name="Choi T."/>
            <person name="Kim D."/>
            <person name="Ryu S."/>
            <person name="Kim W."/>
        </authorList>
    </citation>
    <scope>NUCLEOTIDE SEQUENCE [LARGE SCALE GENOMIC DNA]</scope>
    <source>
        <tissue evidence="20">Muscle</tissue>
    </source>
</reference>
<evidence type="ECO:0000256" key="9">
    <source>
        <dbReference type="ARBA" id="ARBA00023065"/>
    </source>
</evidence>
<dbReference type="PROSITE" id="PS01209">
    <property type="entry name" value="LDLRA_1"/>
    <property type="match status" value="1"/>
</dbReference>
<dbReference type="InterPro" id="IPR016186">
    <property type="entry name" value="C-type_lectin-like/link_sf"/>
</dbReference>
<keyword evidence="13" id="KW-0407">Ion channel</keyword>
<dbReference type="Proteomes" id="UP000324222">
    <property type="component" value="Unassembled WGS sequence"/>
</dbReference>
<dbReference type="PROSITE" id="PS00236">
    <property type="entry name" value="NEUROTR_ION_CHANNEL"/>
    <property type="match status" value="1"/>
</dbReference>
<dbReference type="InterPro" id="IPR018000">
    <property type="entry name" value="Neurotransmitter_ion_chnl_CS"/>
</dbReference>
<keyword evidence="8 17" id="KW-1133">Transmembrane helix</keyword>
<dbReference type="InterPro" id="IPR006202">
    <property type="entry name" value="Neur_chan_lig-bd"/>
</dbReference>
<evidence type="ECO:0000256" key="16">
    <source>
        <dbReference type="SAM" id="MobiDB-lite"/>
    </source>
</evidence>
<dbReference type="InterPro" id="IPR038050">
    <property type="entry name" value="Neuro_actylchol_rec"/>
</dbReference>
<dbReference type="Pfam" id="PF00354">
    <property type="entry name" value="Pentaxin"/>
    <property type="match status" value="1"/>
</dbReference>
<dbReference type="Gene3D" id="4.10.400.10">
    <property type="entry name" value="Low-density Lipoprotein Receptor"/>
    <property type="match status" value="1"/>
</dbReference>
<evidence type="ECO:0000256" key="15">
    <source>
        <dbReference type="PROSITE-ProRule" id="PRU01172"/>
    </source>
</evidence>
<feature type="transmembrane region" description="Helical" evidence="17">
    <location>
        <begin position="664"/>
        <end position="688"/>
    </location>
</feature>
<dbReference type="GO" id="GO:0005886">
    <property type="term" value="C:plasma membrane"/>
    <property type="evidence" value="ECO:0007669"/>
    <property type="project" value="UniProtKB-SubCell"/>
</dbReference>
<evidence type="ECO:0000256" key="1">
    <source>
        <dbReference type="ARBA" id="ARBA00004141"/>
    </source>
</evidence>
<evidence type="ECO:0000256" key="8">
    <source>
        <dbReference type="ARBA" id="ARBA00022989"/>
    </source>
</evidence>
<evidence type="ECO:0000256" key="13">
    <source>
        <dbReference type="ARBA" id="ARBA00023303"/>
    </source>
</evidence>
<dbReference type="PROSITE" id="PS50041">
    <property type="entry name" value="C_TYPE_LECTIN_2"/>
    <property type="match status" value="1"/>
</dbReference>
<dbReference type="SUPFAM" id="SSF90112">
    <property type="entry name" value="Neurotransmitter-gated ion-channel transmembrane pore"/>
    <property type="match status" value="1"/>
</dbReference>
<evidence type="ECO:0000256" key="14">
    <source>
        <dbReference type="PROSITE-ProRule" id="PRU00124"/>
    </source>
</evidence>
<sequence length="1021" mass="114592">MSVCYWAKPDTLTSYETHLSLAASDYENDILHLYRRGGQLGFYYNGVRQLGFPHLVTAIDLHTWKHYCHVFHQGEYSVYIGGEQLGGGTIATSRVPVPLQGVIALGQEQDLLAGGYDPDQSYRGRLALMNIYSRRVTKAEIKQQASCGTISSGDIFSSERDEMTLFNVSIELHEAKEFCEASVDYVIFPERRNLPDSLQACRRVGYDMYSPSTHTQNTALYNESLLFSTACLANNYHLWVGATDREQENVWRKFIDGTIVKDPPFEKNEPNGGDGEDCILMFLLSGLWVDTSCSIKWAACVPCQVLYSKPLRLRGLCSPSEAETFYEVLGYKSEKPYFHGYYGNLVYRREGVDWEMYNLAHGAVVATTTLLSENSYPIGRHRWTLKRGICNLPPNAEITLSFSVCANTEFTCSNGDCIAKKYRCDGSNNCPDFSDEDNCRMLVLPHGYRATQPPSNTQGTRPLLLGSVVRILRITRISDVRRAIDVEMSLDLQWPDPRITYLNLGDTLEWNKLTQDDTKNIWKPRLAFPNVYDGKINSIQEEFSVKKLKGPLPPQYNDEKMDTAFGGDAALVVQEQHFSGSFACSFEVFYYPFDKQRCHILIKLASASKEQAIFAMKDAKIIYLEERFLPDYEVSKTSLTVTEGGNNETLFSVLEVTFEVKRRWTVIVVTVFLPTTMLLCVGYATLYIKMEMMDVRMAVSLTTLLVLYTLFSNTSDSLPVTAYVKMIDMWFFSIISLLFFITMIHVLAEYISERQQVIKVHPVVKSAARHSRLTGERMMVAVRKWVVPLMVVVLNIVYWVLLLQQGSPNTGSACQLCLAALTVTEATEARHQSRAGGLAKKGSPPLLSLEFPHSKSRDTSGQEAESNMDHARLVEAVAAASTDNTTSTTDLIKYLLPRVLSLTSALLGESSENTTALTKEILDVASKVFTLDADSTSSFLNPVVVDFSSALWPLYLITIPLLIGGVIWYFITTFVLGKNVLGRSFSKRLCYLRSSSDDQEEGGLEDLTERVMKAAEAPGYS</sequence>
<keyword evidence="21" id="KW-1185">Reference proteome</keyword>
<organism evidence="20 21">
    <name type="scientific">Portunus trituberculatus</name>
    <name type="common">Swimming crab</name>
    <name type="synonym">Neptunus trituberculatus</name>
    <dbReference type="NCBI Taxonomy" id="210409"/>
    <lineage>
        <taxon>Eukaryota</taxon>
        <taxon>Metazoa</taxon>
        <taxon>Ecdysozoa</taxon>
        <taxon>Arthropoda</taxon>
        <taxon>Crustacea</taxon>
        <taxon>Multicrustacea</taxon>
        <taxon>Malacostraca</taxon>
        <taxon>Eumalacostraca</taxon>
        <taxon>Eucarida</taxon>
        <taxon>Decapoda</taxon>
        <taxon>Pleocyemata</taxon>
        <taxon>Brachyura</taxon>
        <taxon>Eubrachyura</taxon>
        <taxon>Portunoidea</taxon>
        <taxon>Portunidae</taxon>
        <taxon>Portuninae</taxon>
        <taxon>Portunus</taxon>
    </lineage>
</organism>
<dbReference type="OrthoDB" id="7357196at2759"/>
<dbReference type="PROSITE" id="PS50068">
    <property type="entry name" value="LDLRA_2"/>
    <property type="match status" value="1"/>
</dbReference>
<dbReference type="InterPro" id="IPR001759">
    <property type="entry name" value="PTX_dom"/>
</dbReference>